<feature type="region of interest" description="Disordered" evidence="1">
    <location>
        <begin position="380"/>
        <end position="399"/>
    </location>
</feature>
<keyword evidence="2" id="KW-0472">Membrane</keyword>
<gene>
    <name evidence="3" type="ORF">MYCFIDRAFT_26067</name>
</gene>
<keyword evidence="2" id="KW-1133">Transmembrane helix</keyword>
<dbReference type="KEGG" id="pfj:MYCFIDRAFT_26067"/>
<feature type="transmembrane region" description="Helical" evidence="2">
    <location>
        <begin position="6"/>
        <end position="25"/>
    </location>
</feature>
<organism evidence="3 4">
    <name type="scientific">Pseudocercospora fijiensis (strain CIRAD86)</name>
    <name type="common">Black leaf streak disease fungus</name>
    <name type="synonym">Mycosphaerella fijiensis</name>
    <dbReference type="NCBI Taxonomy" id="383855"/>
    <lineage>
        <taxon>Eukaryota</taxon>
        <taxon>Fungi</taxon>
        <taxon>Dikarya</taxon>
        <taxon>Ascomycota</taxon>
        <taxon>Pezizomycotina</taxon>
        <taxon>Dothideomycetes</taxon>
        <taxon>Dothideomycetidae</taxon>
        <taxon>Mycosphaerellales</taxon>
        <taxon>Mycosphaerellaceae</taxon>
        <taxon>Pseudocercospora</taxon>
    </lineage>
</organism>
<sequence length="399" mass="46303">MFFRRFLPFLTVACLSSFFLVSIIYDLSWNQGLQLIGIGSTEERIIIGSAKHDEEAKEFNTPDVNYSSPYPVGKTKPPGSNYTKALVIPKLKSEDTSWIEKELGDMLENGLLRPAVYTVNDRKAKLHPLKNKGHEVMVYLSYIIDFYDNLPDVSIFMHAHRFAWHNMQLLDGDAAKMVRFLSPEKVTRDGYMNLRCHTDPGCPDWLHPGNSKENPDKPEEIILAHSWSELFPIDPVPTVLAQPCCAQFAVSKDRILATNKMRYIFMRDWIIRTDLPDYLSGRVFEYVWQFIFTKSPIHCPNETVCHCDGYGLCFEDLEGYLEMKMIKHELEEDLRVWEEKKETAKVSVPEPGKDEVLRRQIARLERSMRGLWEEAFERGKDPRQRAKQVGRVWRDGDGY</sequence>
<dbReference type="Proteomes" id="UP000016932">
    <property type="component" value="Unassembled WGS sequence"/>
</dbReference>
<dbReference type="GeneID" id="19338463"/>
<dbReference type="HOGENOM" id="CLU_031559_1_2_1"/>
<keyword evidence="4" id="KW-1185">Reference proteome</keyword>
<dbReference type="PANTHER" id="PTHR37490:SF3">
    <property type="entry name" value="DUF3431 DOMAIN CONTAINING PROTEIN"/>
    <property type="match status" value="1"/>
</dbReference>
<dbReference type="AlphaFoldDB" id="N1Q5Z2"/>
<evidence type="ECO:0000256" key="2">
    <source>
        <dbReference type="SAM" id="Phobius"/>
    </source>
</evidence>
<reference evidence="3 4" key="1">
    <citation type="journal article" date="2012" name="PLoS Pathog.">
        <title>Diverse lifestyles and strategies of plant pathogenesis encoded in the genomes of eighteen Dothideomycetes fungi.</title>
        <authorList>
            <person name="Ohm R.A."/>
            <person name="Feau N."/>
            <person name="Henrissat B."/>
            <person name="Schoch C.L."/>
            <person name="Horwitz B.A."/>
            <person name="Barry K.W."/>
            <person name="Condon B.J."/>
            <person name="Copeland A.C."/>
            <person name="Dhillon B."/>
            <person name="Glaser F."/>
            <person name="Hesse C.N."/>
            <person name="Kosti I."/>
            <person name="LaButti K."/>
            <person name="Lindquist E.A."/>
            <person name="Lucas S."/>
            <person name="Salamov A.A."/>
            <person name="Bradshaw R.E."/>
            <person name="Ciuffetti L."/>
            <person name="Hamelin R.C."/>
            <person name="Kema G.H.J."/>
            <person name="Lawrence C."/>
            <person name="Scott J.A."/>
            <person name="Spatafora J.W."/>
            <person name="Turgeon B.G."/>
            <person name="de Wit P.J.G.M."/>
            <person name="Zhong S."/>
            <person name="Goodwin S.B."/>
            <person name="Grigoriev I.V."/>
        </authorList>
    </citation>
    <scope>NUCLEOTIDE SEQUENCE [LARGE SCALE GENOMIC DNA]</scope>
    <source>
        <strain evidence="3 4">CIRAD86</strain>
    </source>
</reference>
<evidence type="ECO:0000256" key="1">
    <source>
        <dbReference type="SAM" id="MobiDB-lite"/>
    </source>
</evidence>
<dbReference type="EMBL" id="KB446555">
    <property type="protein sequence ID" value="EME87499.1"/>
    <property type="molecule type" value="Genomic_DNA"/>
</dbReference>
<accession>N1Q5Z2</accession>
<protein>
    <submittedName>
        <fullName evidence="3">Uncharacterized protein</fullName>
    </submittedName>
</protein>
<keyword evidence="2" id="KW-0812">Transmembrane</keyword>
<evidence type="ECO:0000313" key="4">
    <source>
        <dbReference type="Proteomes" id="UP000016932"/>
    </source>
</evidence>
<proteinExistence type="predicted"/>
<dbReference type="InterPro" id="IPR021838">
    <property type="entry name" value="DUF3431"/>
</dbReference>
<dbReference type="OrthoDB" id="426718at2759"/>
<dbReference type="eggNOG" id="ENOG502RYM3">
    <property type="taxonomic scope" value="Eukaryota"/>
</dbReference>
<dbReference type="PANTHER" id="PTHR37490">
    <property type="entry name" value="EXPRESSED PROTEIN"/>
    <property type="match status" value="1"/>
</dbReference>
<dbReference type="Pfam" id="PF11913">
    <property type="entry name" value="DUF3431"/>
    <property type="match status" value="1"/>
</dbReference>
<evidence type="ECO:0000313" key="3">
    <source>
        <dbReference type="EMBL" id="EME87499.1"/>
    </source>
</evidence>
<dbReference type="RefSeq" id="XP_007919726.1">
    <property type="nucleotide sequence ID" value="XM_007921535.1"/>
</dbReference>
<name>N1Q5Z2_PSEFD</name>
<dbReference type="VEuPathDB" id="FungiDB:MYCFIDRAFT_26067"/>